<dbReference type="EMBL" id="QXGA01001099">
    <property type="protein sequence ID" value="KAE9129199.1"/>
    <property type="molecule type" value="Genomic_DNA"/>
</dbReference>
<proteinExistence type="predicted"/>
<dbReference type="Proteomes" id="UP000437068">
    <property type="component" value="Unassembled WGS sequence"/>
</dbReference>
<dbReference type="Proteomes" id="UP000433483">
    <property type="component" value="Unassembled WGS sequence"/>
</dbReference>
<gene>
    <name evidence="6" type="ORF">PF001_g16556</name>
    <name evidence="5" type="ORF">PF005_g8191</name>
    <name evidence="4" type="ORF">PF006_g16085</name>
    <name evidence="3" type="ORF">PF010_g13218</name>
    <name evidence="2" type="ORF">PF011_g12636</name>
</gene>
<protein>
    <submittedName>
        <fullName evidence="6">Uncharacterized protein</fullName>
    </submittedName>
</protein>
<dbReference type="Proteomes" id="UP000488956">
    <property type="component" value="Unassembled WGS sequence"/>
</dbReference>
<keyword evidence="7" id="KW-1185">Reference proteome</keyword>
<dbReference type="EMBL" id="QXFX01000768">
    <property type="protein sequence ID" value="KAE9104897.1"/>
    <property type="molecule type" value="Genomic_DNA"/>
</dbReference>
<evidence type="ECO:0000313" key="3">
    <source>
        <dbReference type="EMBL" id="KAE9104897.1"/>
    </source>
</evidence>
<evidence type="ECO:0000313" key="7">
    <source>
        <dbReference type="Proteomes" id="UP000433483"/>
    </source>
</evidence>
<reference evidence="7 8" key="1">
    <citation type="submission" date="2018-08" db="EMBL/GenBank/DDBJ databases">
        <title>Genomic investigation of the strawberry pathogen Phytophthora fragariae indicates pathogenicity is determined by transcriptional variation in three key races.</title>
        <authorList>
            <person name="Adams T.M."/>
            <person name="Armitage A.D."/>
            <person name="Sobczyk M.K."/>
            <person name="Bates H.J."/>
            <person name="Dunwell J.M."/>
            <person name="Nellist C.F."/>
            <person name="Harrison R.J."/>
        </authorList>
    </citation>
    <scope>NUCLEOTIDE SEQUENCE [LARGE SCALE GENOMIC DNA]</scope>
    <source>
        <strain evidence="6 8">A4</strain>
        <strain evidence="5 7">NOV-27</strain>
        <strain evidence="4 9">NOV-5</strain>
        <strain evidence="3 11">ONT-3</strain>
        <strain evidence="2 10">SCRP245</strain>
    </source>
</reference>
<name>A0A6A4CUB8_9STRA</name>
<dbReference type="Proteomes" id="UP000460718">
    <property type="component" value="Unassembled WGS sequence"/>
</dbReference>
<evidence type="ECO:0000313" key="11">
    <source>
        <dbReference type="Proteomes" id="UP000488956"/>
    </source>
</evidence>
<feature type="region of interest" description="Disordered" evidence="1">
    <location>
        <begin position="1"/>
        <end position="22"/>
    </location>
</feature>
<sequence>MAKRNRDPQLAARRPSQGPPEEVAYDEARQLVIGDGNTVWIPEDATALQQ</sequence>
<dbReference type="EMBL" id="QXFW01000742">
    <property type="protein sequence ID" value="KAE9004030.1"/>
    <property type="molecule type" value="Genomic_DNA"/>
</dbReference>
<evidence type="ECO:0000313" key="8">
    <source>
        <dbReference type="Proteomes" id="UP000437068"/>
    </source>
</evidence>
<dbReference type="AlphaFoldDB" id="A0A6A4CUB8"/>
<evidence type="ECO:0000313" key="2">
    <source>
        <dbReference type="EMBL" id="KAE9004030.1"/>
    </source>
</evidence>
<comment type="caution">
    <text evidence="6">The sequence shown here is derived from an EMBL/GenBank/DDBJ whole genome shotgun (WGS) entry which is preliminary data.</text>
</comment>
<dbReference type="Proteomes" id="UP000440732">
    <property type="component" value="Unassembled WGS sequence"/>
</dbReference>
<evidence type="ECO:0000313" key="6">
    <source>
        <dbReference type="EMBL" id="KAE9297098.1"/>
    </source>
</evidence>
<evidence type="ECO:0000313" key="10">
    <source>
        <dbReference type="Proteomes" id="UP000460718"/>
    </source>
</evidence>
<dbReference type="EMBL" id="QXGB01000342">
    <property type="protein sequence ID" value="KAE9218607.1"/>
    <property type="molecule type" value="Genomic_DNA"/>
</dbReference>
<evidence type="ECO:0000313" key="9">
    <source>
        <dbReference type="Proteomes" id="UP000440732"/>
    </source>
</evidence>
<organism evidence="6 8">
    <name type="scientific">Phytophthora fragariae</name>
    <dbReference type="NCBI Taxonomy" id="53985"/>
    <lineage>
        <taxon>Eukaryota</taxon>
        <taxon>Sar</taxon>
        <taxon>Stramenopiles</taxon>
        <taxon>Oomycota</taxon>
        <taxon>Peronosporomycetes</taxon>
        <taxon>Peronosporales</taxon>
        <taxon>Peronosporaceae</taxon>
        <taxon>Phytophthora</taxon>
    </lineage>
</organism>
<evidence type="ECO:0000313" key="4">
    <source>
        <dbReference type="EMBL" id="KAE9129199.1"/>
    </source>
</evidence>
<evidence type="ECO:0000256" key="1">
    <source>
        <dbReference type="SAM" id="MobiDB-lite"/>
    </source>
</evidence>
<dbReference type="EMBL" id="QXGE01001144">
    <property type="protein sequence ID" value="KAE9297098.1"/>
    <property type="molecule type" value="Genomic_DNA"/>
</dbReference>
<accession>A0A6A4CUB8</accession>
<evidence type="ECO:0000313" key="5">
    <source>
        <dbReference type="EMBL" id="KAE9218607.1"/>
    </source>
</evidence>